<dbReference type="GO" id="GO:0016787">
    <property type="term" value="F:hydrolase activity"/>
    <property type="evidence" value="ECO:0007669"/>
    <property type="project" value="UniProtKB-KW"/>
</dbReference>
<evidence type="ECO:0000313" key="6">
    <source>
        <dbReference type="EMBL" id="GAT31852.1"/>
    </source>
</evidence>
<evidence type="ECO:0000256" key="2">
    <source>
        <dbReference type="ARBA" id="ARBA00022679"/>
    </source>
</evidence>
<dbReference type="InterPro" id="IPR029055">
    <property type="entry name" value="Ntn_hydrolases_N"/>
</dbReference>
<dbReference type="Gene3D" id="3.60.20.40">
    <property type="match status" value="1"/>
</dbReference>
<dbReference type="SUPFAM" id="SSF56235">
    <property type="entry name" value="N-terminal nucleophile aminohydrolases (Ntn hydrolases)"/>
    <property type="match status" value="1"/>
</dbReference>
<dbReference type="STRING" id="690879.TSACC_2246"/>
<gene>
    <name evidence="6" type="ORF">TSACC_2246</name>
</gene>
<dbReference type="PRINTS" id="PR01210">
    <property type="entry name" value="GGTRANSPTASE"/>
</dbReference>
<dbReference type="AlphaFoldDB" id="A0A146G2Z9"/>
<feature type="region of interest" description="Disordered" evidence="5">
    <location>
        <begin position="490"/>
        <end position="513"/>
    </location>
</feature>
<protein>
    <submittedName>
        <fullName evidence="6">Gamma-glutamyltranspeptidase</fullName>
    </submittedName>
</protein>
<evidence type="ECO:0000256" key="3">
    <source>
        <dbReference type="ARBA" id="ARBA00022801"/>
    </source>
</evidence>
<keyword evidence="4" id="KW-0865">Zymogen</keyword>
<comment type="caution">
    <text evidence="6">The sequence shown here is derived from an EMBL/GenBank/DDBJ whole genome shotgun (WGS) entry which is preliminary data.</text>
</comment>
<evidence type="ECO:0000256" key="4">
    <source>
        <dbReference type="ARBA" id="ARBA00023145"/>
    </source>
</evidence>
<sequence length="566" mass="60964">MHISIPSRGTLMGFLLGSLVFIQAADASIRVESREGVIVSGSEESTKAGIQILKEGGTAADAAVAVSFTLGVSEPFNSGLGGKLIALYYEAKTQKVYCIEALNQAPEDLDMPAVLKLSQKDREKGYRSACVPGVVAGIAAMHDTWGKLPWKACVEPAVEAARDGYAVPAKQLTAYREKFDLLMEDPEARSIYLPGDRIPSAGDVIKNPDLARTLERIANDGPGEFYHGETAKQLIAASLNGGGWFSERDFADYRANKLTPLSVDYAGKVIYSSPAPLTGGAIVLLTLKSLEQNKAANHDQPLSRERVDSVARVLQQIYPIVAGAFANTPESEKTSGSILKQSTYAGIWKRASSADPRTPFPDASSRSAVSEETNGSTTHFIVVDQEGNIACVTQSLAHHFGSGVVAPGTGILLNNCMSNFSFSSPRAINYVQPGKRPRSTMAPTIVLDNGRPLLALGSPASQRIPTGIYQVLSAVLDYQQTLADAIDEPRFHTRSRRSSNEPPNVIDLEEGFDSGTGAELSEAHWDIQSKSRKSYYFGGVNAVRFLPDGRREAVADDRRTNWPEAQ</sequence>
<dbReference type="PANTHER" id="PTHR43199">
    <property type="entry name" value="GLUTATHIONE HYDROLASE"/>
    <property type="match status" value="1"/>
</dbReference>
<evidence type="ECO:0000256" key="5">
    <source>
        <dbReference type="SAM" id="MobiDB-lite"/>
    </source>
</evidence>
<evidence type="ECO:0000256" key="1">
    <source>
        <dbReference type="ARBA" id="ARBA00009381"/>
    </source>
</evidence>
<dbReference type="OrthoDB" id="9781342at2"/>
<keyword evidence="7" id="KW-1185">Reference proteome</keyword>
<dbReference type="InterPro" id="IPR051792">
    <property type="entry name" value="GGT_bact"/>
</dbReference>
<dbReference type="Proteomes" id="UP000076023">
    <property type="component" value="Unassembled WGS sequence"/>
</dbReference>
<reference evidence="7" key="1">
    <citation type="journal article" date="2017" name="Genome Announc.">
        <title>Draft Genome Sequence of Terrimicrobium sacchariphilum NM-5T, a Facultative Anaerobic Soil Bacterium of the Class Spartobacteria.</title>
        <authorList>
            <person name="Qiu Y.L."/>
            <person name="Tourlousse D.M."/>
            <person name="Matsuura N."/>
            <person name="Ohashi A."/>
            <person name="Sekiguchi Y."/>
        </authorList>
    </citation>
    <scope>NUCLEOTIDE SEQUENCE [LARGE SCALE GENOMIC DNA]</scope>
    <source>
        <strain evidence="7">NM-5</strain>
    </source>
</reference>
<evidence type="ECO:0000313" key="7">
    <source>
        <dbReference type="Proteomes" id="UP000076023"/>
    </source>
</evidence>
<name>A0A146G2Z9_TERSA</name>
<organism evidence="6 7">
    <name type="scientific">Terrimicrobium sacchariphilum</name>
    <dbReference type="NCBI Taxonomy" id="690879"/>
    <lineage>
        <taxon>Bacteria</taxon>
        <taxon>Pseudomonadati</taxon>
        <taxon>Verrucomicrobiota</taxon>
        <taxon>Terrimicrobiia</taxon>
        <taxon>Terrimicrobiales</taxon>
        <taxon>Terrimicrobiaceae</taxon>
        <taxon>Terrimicrobium</taxon>
    </lineage>
</organism>
<dbReference type="RefSeq" id="WP_075077726.1">
    <property type="nucleotide sequence ID" value="NZ_BDCO01000002.1"/>
</dbReference>
<keyword evidence="2" id="KW-0808">Transferase</keyword>
<proteinExistence type="inferred from homology"/>
<dbReference type="InParanoid" id="A0A146G2Z9"/>
<dbReference type="Pfam" id="PF01019">
    <property type="entry name" value="G_glu_transpept"/>
    <property type="match status" value="1"/>
</dbReference>
<dbReference type="PANTHER" id="PTHR43199:SF1">
    <property type="entry name" value="GLUTATHIONE HYDROLASE PROENZYME"/>
    <property type="match status" value="1"/>
</dbReference>
<dbReference type="EMBL" id="BDCO01000002">
    <property type="protein sequence ID" value="GAT31852.1"/>
    <property type="molecule type" value="Genomic_DNA"/>
</dbReference>
<accession>A0A146G2Z9</accession>
<keyword evidence="3" id="KW-0378">Hydrolase</keyword>
<dbReference type="InterPro" id="IPR043137">
    <property type="entry name" value="GGT_ssub_C"/>
</dbReference>
<dbReference type="GO" id="GO:0016740">
    <property type="term" value="F:transferase activity"/>
    <property type="evidence" value="ECO:0007669"/>
    <property type="project" value="UniProtKB-KW"/>
</dbReference>
<comment type="similarity">
    <text evidence="1">Belongs to the gamma-glutamyltransferase family.</text>
</comment>